<dbReference type="GO" id="GO:0000919">
    <property type="term" value="P:cell plate assembly"/>
    <property type="evidence" value="ECO:0007669"/>
    <property type="project" value="TreeGrafter"/>
</dbReference>
<dbReference type="GO" id="GO:0005828">
    <property type="term" value="C:kinetochore microtubule"/>
    <property type="evidence" value="ECO:0007669"/>
    <property type="project" value="TreeGrafter"/>
</dbReference>
<evidence type="ECO:0000313" key="2">
    <source>
        <dbReference type="Proteomes" id="UP000489600"/>
    </source>
</evidence>
<dbReference type="InterPro" id="IPR044621">
    <property type="entry name" value="NEDD1"/>
</dbReference>
<evidence type="ECO:0000313" key="1">
    <source>
        <dbReference type="EMBL" id="VVA97222.1"/>
    </source>
</evidence>
<reference evidence="1" key="1">
    <citation type="submission" date="2019-07" db="EMBL/GenBank/DDBJ databases">
        <authorList>
            <person name="Dittberner H."/>
        </authorList>
    </citation>
    <scope>NUCLEOTIDE SEQUENCE [LARGE SCALE GENOMIC DNA]</scope>
</reference>
<dbReference type="OrthoDB" id="1725674at2759"/>
<proteinExistence type="predicted"/>
<dbReference type="Proteomes" id="UP000489600">
    <property type="component" value="Unassembled WGS sequence"/>
</dbReference>
<protein>
    <submittedName>
        <fullName evidence="1">Uncharacterized protein</fullName>
    </submittedName>
</protein>
<organism evidence="1 2">
    <name type="scientific">Arabis nemorensis</name>
    <dbReference type="NCBI Taxonomy" id="586526"/>
    <lineage>
        <taxon>Eukaryota</taxon>
        <taxon>Viridiplantae</taxon>
        <taxon>Streptophyta</taxon>
        <taxon>Embryophyta</taxon>
        <taxon>Tracheophyta</taxon>
        <taxon>Spermatophyta</taxon>
        <taxon>Magnoliopsida</taxon>
        <taxon>eudicotyledons</taxon>
        <taxon>Gunneridae</taxon>
        <taxon>Pentapetalae</taxon>
        <taxon>rosids</taxon>
        <taxon>malvids</taxon>
        <taxon>Brassicales</taxon>
        <taxon>Brassicaceae</taxon>
        <taxon>Arabideae</taxon>
        <taxon>Arabis</taxon>
    </lineage>
</organism>
<dbReference type="GO" id="GO:0140496">
    <property type="term" value="F:gamma-tubulin complex binding"/>
    <property type="evidence" value="ECO:0007669"/>
    <property type="project" value="InterPro"/>
</dbReference>
<dbReference type="GO" id="GO:2000694">
    <property type="term" value="P:regulation of phragmoplast microtubule organization"/>
    <property type="evidence" value="ECO:0007669"/>
    <property type="project" value="TreeGrafter"/>
</dbReference>
<dbReference type="PANTHER" id="PTHR45096:SF1">
    <property type="entry name" value="PROTEIN NEDD1"/>
    <property type="match status" value="1"/>
</dbReference>
<dbReference type="GO" id="GO:0032467">
    <property type="term" value="P:positive regulation of cytokinesis"/>
    <property type="evidence" value="ECO:0007669"/>
    <property type="project" value="TreeGrafter"/>
</dbReference>
<dbReference type="GO" id="GO:0060236">
    <property type="term" value="P:regulation of mitotic spindle organization"/>
    <property type="evidence" value="ECO:0007669"/>
    <property type="project" value="TreeGrafter"/>
</dbReference>
<dbReference type="GO" id="GO:0010968">
    <property type="term" value="P:regulation of microtubule nucleation"/>
    <property type="evidence" value="ECO:0007669"/>
    <property type="project" value="InterPro"/>
</dbReference>
<dbReference type="AlphaFoldDB" id="A0A565B6D9"/>
<keyword evidence="2" id="KW-1185">Reference proteome</keyword>
<dbReference type="PANTHER" id="PTHR45096">
    <property type="entry name" value="PROTEIN NEDD1"/>
    <property type="match status" value="1"/>
</dbReference>
<name>A0A565B6D9_9BRAS</name>
<accession>A0A565B6D9</accession>
<gene>
    <name evidence="1" type="ORF">ANE_LOCUS7667</name>
</gene>
<sequence>MYNCKDEHLASISVGGDLIVHNLASGSRAAELKDPNGQLRAFVRQTNWLSDRFKTRIFGKASLKVAERATCRIFDLSLIV</sequence>
<comment type="caution">
    <text evidence="1">The sequence shown here is derived from an EMBL/GenBank/DDBJ whole genome shotgun (WGS) entry which is preliminary data.</text>
</comment>
<dbReference type="EMBL" id="CABITT030000003">
    <property type="protein sequence ID" value="VVA97222.1"/>
    <property type="molecule type" value="Genomic_DNA"/>
</dbReference>